<feature type="region of interest" description="Disordered" evidence="1">
    <location>
        <begin position="130"/>
        <end position="157"/>
    </location>
</feature>
<dbReference type="AlphaFoldDB" id="A0A0X8NZF8"/>
<keyword evidence="2" id="KW-0732">Signal</keyword>
<gene>
    <name evidence="3" type="ORF">AL504_14395</name>
</gene>
<sequence>MSLLETVALTLVSPALLAGDNNPATNPCLDCGACCSHFRVSFYIGELAGENGGQVPLDLVTQMSPLRACMKGTEMGGGRCISLRGELGQPGIHCAIYENRPTPCREFDIWMPDGSPNPDCQRLRLAIGLPAVPPRPDAENDPQGPSHPNQPDQPAAA</sequence>
<organism evidence="3 4">
    <name type="scientific">Alcaligenes xylosoxydans xylosoxydans</name>
    <name type="common">Achromobacter xylosoxidans</name>
    <dbReference type="NCBI Taxonomy" id="85698"/>
    <lineage>
        <taxon>Bacteria</taxon>
        <taxon>Pseudomonadati</taxon>
        <taxon>Pseudomonadota</taxon>
        <taxon>Betaproteobacteria</taxon>
        <taxon>Burkholderiales</taxon>
        <taxon>Alcaligenaceae</taxon>
        <taxon>Achromobacter</taxon>
    </lineage>
</organism>
<accession>A0A0X8NZF8</accession>
<protein>
    <submittedName>
        <fullName evidence="3">YkgJ family cysteine cluster protein</fullName>
    </submittedName>
</protein>
<name>A0A0X8NZF8_ALCXX</name>
<reference evidence="4" key="1">
    <citation type="submission" date="2015-12" db="EMBL/GenBank/DDBJ databases">
        <title>FDA dAtabase for Regulatory Grade micrObial Sequences (FDA-ARGOS): Supporting development and validation of Infectious Disease Dx tests.</title>
        <authorList>
            <person name="Case J."/>
            <person name="Tallon L."/>
            <person name="Sadzewicz L."/>
            <person name="Sengamalay N."/>
            <person name="Ott S."/>
            <person name="Godinez A."/>
            <person name="Nagaraj S."/>
            <person name="Nadendla S."/>
            <person name="Sichtig H."/>
        </authorList>
    </citation>
    <scope>NUCLEOTIDE SEQUENCE [LARGE SCALE GENOMIC DNA]</scope>
    <source>
        <strain evidence="4">FDAARGOS_147</strain>
    </source>
</reference>
<dbReference type="EMBL" id="CP014060">
    <property type="protein sequence ID" value="AMG37097.1"/>
    <property type="molecule type" value="Genomic_DNA"/>
</dbReference>
<evidence type="ECO:0000256" key="2">
    <source>
        <dbReference type="SAM" id="SignalP"/>
    </source>
</evidence>
<feature type="compositionally biased region" description="Polar residues" evidence="1">
    <location>
        <begin position="146"/>
        <end position="157"/>
    </location>
</feature>
<proteinExistence type="predicted"/>
<dbReference type="InterPro" id="IPR005358">
    <property type="entry name" value="Puta_zinc/iron-chelating_dom"/>
</dbReference>
<feature type="chain" id="PRO_5007069105" evidence="2">
    <location>
        <begin position="19"/>
        <end position="157"/>
    </location>
</feature>
<dbReference type="Proteomes" id="UP000060602">
    <property type="component" value="Chromosome"/>
</dbReference>
<evidence type="ECO:0000256" key="1">
    <source>
        <dbReference type="SAM" id="MobiDB-lite"/>
    </source>
</evidence>
<feature type="signal peptide" evidence="2">
    <location>
        <begin position="1"/>
        <end position="18"/>
    </location>
</feature>
<dbReference type="RefSeq" id="WP_006392998.1">
    <property type="nucleotide sequence ID" value="NZ_CP014060.2"/>
</dbReference>
<evidence type="ECO:0000313" key="4">
    <source>
        <dbReference type="Proteomes" id="UP000060602"/>
    </source>
</evidence>
<evidence type="ECO:0000313" key="3">
    <source>
        <dbReference type="EMBL" id="AMG37097.1"/>
    </source>
</evidence>
<dbReference type="Pfam" id="PF03692">
    <property type="entry name" value="CxxCxxCC"/>
    <property type="match status" value="1"/>
</dbReference>